<feature type="domain" description="Peptidoglycan binding-like" evidence="2">
    <location>
        <begin position="99"/>
        <end position="140"/>
    </location>
</feature>
<reference evidence="3 4" key="1">
    <citation type="submission" date="2018-03" db="EMBL/GenBank/DDBJ databases">
        <authorList>
            <person name="Keele B.F."/>
        </authorList>
    </citation>
    <scope>NUCLEOTIDE SEQUENCE [LARGE SCALE GENOMIC DNA]</scope>
    <source>
        <strain evidence="3 4">CECT 8504</strain>
    </source>
</reference>
<name>A0A2R8BXG0_9RHOB</name>
<proteinExistence type="predicted"/>
<dbReference type="Gene3D" id="1.10.101.10">
    <property type="entry name" value="PGBD-like superfamily/PGBD"/>
    <property type="match status" value="1"/>
</dbReference>
<dbReference type="OrthoDB" id="7861420at2"/>
<organism evidence="3 4">
    <name type="scientific">Palleronia abyssalis</name>
    <dbReference type="NCBI Taxonomy" id="1501240"/>
    <lineage>
        <taxon>Bacteria</taxon>
        <taxon>Pseudomonadati</taxon>
        <taxon>Pseudomonadota</taxon>
        <taxon>Alphaproteobacteria</taxon>
        <taxon>Rhodobacterales</taxon>
        <taxon>Roseobacteraceae</taxon>
        <taxon>Palleronia</taxon>
    </lineage>
</organism>
<dbReference type="Proteomes" id="UP000244912">
    <property type="component" value="Unassembled WGS sequence"/>
</dbReference>
<feature type="signal peptide" evidence="1">
    <location>
        <begin position="1"/>
        <end position="18"/>
    </location>
</feature>
<protein>
    <recommendedName>
        <fullName evidence="2">Peptidoglycan binding-like domain-containing protein</fullName>
    </recommendedName>
</protein>
<dbReference type="AlphaFoldDB" id="A0A2R8BXG0"/>
<keyword evidence="4" id="KW-1185">Reference proteome</keyword>
<evidence type="ECO:0000259" key="2">
    <source>
        <dbReference type="Pfam" id="PF01471"/>
    </source>
</evidence>
<evidence type="ECO:0000313" key="4">
    <source>
        <dbReference type="Proteomes" id="UP000244912"/>
    </source>
</evidence>
<dbReference type="InterPro" id="IPR036366">
    <property type="entry name" value="PGBDSf"/>
</dbReference>
<dbReference type="PROSITE" id="PS51257">
    <property type="entry name" value="PROKAR_LIPOPROTEIN"/>
    <property type="match status" value="1"/>
</dbReference>
<dbReference type="RefSeq" id="WP_108894621.1">
    <property type="nucleotide sequence ID" value="NZ_ONZF01000005.1"/>
</dbReference>
<sequence>MFRLAFAALLALSACIPAPPDVSRFIEPALSATGDQVVDLTRPEICQARDETPAVIETVVQSRQDAGGYQTETVQRIVADREEIWFDTPCRDSWTPAFIASVQRALIVRQLMNGPADGVMDRRTRSAIRVFQRDEGINSDVLSIAAGKRLGLIVYDRDEALAK</sequence>
<gene>
    <name evidence="3" type="ORF">PAA8504_02652</name>
</gene>
<feature type="chain" id="PRO_5015323900" description="Peptidoglycan binding-like domain-containing protein" evidence="1">
    <location>
        <begin position="19"/>
        <end position="163"/>
    </location>
</feature>
<dbReference type="SUPFAM" id="SSF47090">
    <property type="entry name" value="PGBD-like"/>
    <property type="match status" value="1"/>
</dbReference>
<dbReference type="InterPro" id="IPR002477">
    <property type="entry name" value="Peptidoglycan-bd-like"/>
</dbReference>
<dbReference type="EMBL" id="ONZF01000005">
    <property type="protein sequence ID" value="SPJ24813.1"/>
    <property type="molecule type" value="Genomic_DNA"/>
</dbReference>
<keyword evidence="1" id="KW-0732">Signal</keyword>
<dbReference type="InterPro" id="IPR036365">
    <property type="entry name" value="PGBD-like_sf"/>
</dbReference>
<dbReference type="Pfam" id="PF01471">
    <property type="entry name" value="PG_binding_1"/>
    <property type="match status" value="1"/>
</dbReference>
<evidence type="ECO:0000313" key="3">
    <source>
        <dbReference type="EMBL" id="SPJ24813.1"/>
    </source>
</evidence>
<accession>A0A2R8BXG0</accession>
<evidence type="ECO:0000256" key="1">
    <source>
        <dbReference type="SAM" id="SignalP"/>
    </source>
</evidence>